<name>A0A3D3G3B9_ACIRA</name>
<evidence type="ECO:0000256" key="4">
    <source>
        <dbReference type="ARBA" id="ARBA00022989"/>
    </source>
</evidence>
<dbReference type="Proteomes" id="UP000262257">
    <property type="component" value="Unassembled WGS sequence"/>
</dbReference>
<keyword evidence="5 6" id="KW-0472">Membrane</keyword>
<feature type="transmembrane region" description="Helical" evidence="6">
    <location>
        <begin position="12"/>
        <end position="36"/>
    </location>
</feature>
<evidence type="ECO:0000313" key="8">
    <source>
        <dbReference type="EMBL" id="HCM32519.1"/>
    </source>
</evidence>
<feature type="domain" description="RDD" evidence="7">
    <location>
        <begin position="7"/>
        <end position="140"/>
    </location>
</feature>
<dbReference type="InterPro" id="IPR051791">
    <property type="entry name" value="Pra-immunoreactive"/>
</dbReference>
<proteinExistence type="predicted"/>
<evidence type="ECO:0000256" key="3">
    <source>
        <dbReference type="ARBA" id="ARBA00022692"/>
    </source>
</evidence>
<organism evidence="8 9">
    <name type="scientific">Acinetobacter radioresistens</name>
    <dbReference type="NCBI Taxonomy" id="40216"/>
    <lineage>
        <taxon>Bacteria</taxon>
        <taxon>Pseudomonadati</taxon>
        <taxon>Pseudomonadota</taxon>
        <taxon>Gammaproteobacteria</taxon>
        <taxon>Moraxellales</taxon>
        <taxon>Moraxellaceae</taxon>
        <taxon>Acinetobacter</taxon>
    </lineage>
</organism>
<evidence type="ECO:0000313" key="9">
    <source>
        <dbReference type="Proteomes" id="UP000262257"/>
    </source>
</evidence>
<dbReference type="PANTHER" id="PTHR36115:SF4">
    <property type="entry name" value="MEMBRANE PROTEIN"/>
    <property type="match status" value="1"/>
</dbReference>
<dbReference type="EMBL" id="DPXL01000186">
    <property type="protein sequence ID" value="HCM32519.1"/>
    <property type="molecule type" value="Genomic_DNA"/>
</dbReference>
<comment type="subcellular location">
    <subcellularLocation>
        <location evidence="1">Cell membrane</location>
        <topology evidence="1">Multi-pass membrane protein</topology>
    </subcellularLocation>
</comment>
<sequence>MSYKYEYAGFWVRFGATIIDALIMFLAIIPAAWIFYAGDFDLIFATGLSDQPQNLYFDILMNYIFPIFYSVLFWLFAAATPGKMLMRLKVLDEKTGNKLTLGQSILRYIGYIPATLVFLIGLIWIAFDPKKQGWHDKMAKSVVVREI</sequence>
<evidence type="ECO:0000256" key="5">
    <source>
        <dbReference type="ARBA" id="ARBA00023136"/>
    </source>
</evidence>
<keyword evidence="3 6" id="KW-0812">Transmembrane</keyword>
<gene>
    <name evidence="8" type="ORF">DIC32_14775</name>
</gene>
<dbReference type="RefSeq" id="WP_005026299.1">
    <property type="nucleotide sequence ID" value="NZ_BKVS01000038.1"/>
</dbReference>
<dbReference type="AlphaFoldDB" id="A0A3D3G3B9"/>
<evidence type="ECO:0000256" key="6">
    <source>
        <dbReference type="SAM" id="Phobius"/>
    </source>
</evidence>
<dbReference type="Pfam" id="PF06271">
    <property type="entry name" value="RDD"/>
    <property type="match status" value="1"/>
</dbReference>
<feature type="transmembrane region" description="Helical" evidence="6">
    <location>
        <begin position="56"/>
        <end position="79"/>
    </location>
</feature>
<evidence type="ECO:0000259" key="7">
    <source>
        <dbReference type="Pfam" id="PF06271"/>
    </source>
</evidence>
<dbReference type="InterPro" id="IPR010432">
    <property type="entry name" value="RDD"/>
</dbReference>
<protein>
    <submittedName>
        <fullName evidence="8">RDD family protein</fullName>
    </submittedName>
</protein>
<feature type="transmembrane region" description="Helical" evidence="6">
    <location>
        <begin position="108"/>
        <end position="127"/>
    </location>
</feature>
<dbReference type="GO" id="GO:0005886">
    <property type="term" value="C:plasma membrane"/>
    <property type="evidence" value="ECO:0007669"/>
    <property type="project" value="UniProtKB-SubCell"/>
</dbReference>
<comment type="caution">
    <text evidence="8">The sequence shown here is derived from an EMBL/GenBank/DDBJ whole genome shotgun (WGS) entry which is preliminary data.</text>
</comment>
<evidence type="ECO:0000256" key="2">
    <source>
        <dbReference type="ARBA" id="ARBA00022475"/>
    </source>
</evidence>
<keyword evidence="4 6" id="KW-1133">Transmembrane helix</keyword>
<evidence type="ECO:0000256" key="1">
    <source>
        <dbReference type="ARBA" id="ARBA00004651"/>
    </source>
</evidence>
<keyword evidence="2" id="KW-1003">Cell membrane</keyword>
<accession>A0A3D3G3B9</accession>
<reference evidence="8 9" key="1">
    <citation type="journal article" date="2018" name="Nat. Biotechnol.">
        <title>A standardized bacterial taxonomy based on genome phylogeny substantially revises the tree of life.</title>
        <authorList>
            <person name="Parks D.H."/>
            <person name="Chuvochina M."/>
            <person name="Waite D.W."/>
            <person name="Rinke C."/>
            <person name="Skarshewski A."/>
            <person name="Chaumeil P.A."/>
            <person name="Hugenholtz P."/>
        </authorList>
    </citation>
    <scope>NUCLEOTIDE SEQUENCE [LARGE SCALE GENOMIC DNA]</scope>
    <source>
        <strain evidence="8">UBA10045</strain>
    </source>
</reference>
<dbReference type="PANTHER" id="PTHR36115">
    <property type="entry name" value="PROLINE-RICH ANTIGEN HOMOLOG-RELATED"/>
    <property type="match status" value="1"/>
</dbReference>